<accession>A0ABW3UMV0</accession>
<feature type="domain" description="PRD" evidence="8">
    <location>
        <begin position="298"/>
        <end position="403"/>
    </location>
</feature>
<evidence type="ECO:0000256" key="2">
    <source>
        <dbReference type="ARBA" id="ARBA00022737"/>
    </source>
</evidence>
<dbReference type="InterPro" id="IPR036095">
    <property type="entry name" value="PTS_EIIB-like_sf"/>
</dbReference>
<dbReference type="Proteomes" id="UP001597180">
    <property type="component" value="Unassembled WGS sequence"/>
</dbReference>
<dbReference type="InterPro" id="IPR013011">
    <property type="entry name" value="PTS_EIIB_2"/>
</dbReference>
<protein>
    <submittedName>
        <fullName evidence="9">BglG family transcription antiterminator</fullName>
    </submittedName>
</protein>
<evidence type="ECO:0000256" key="1">
    <source>
        <dbReference type="ARBA" id="ARBA00022679"/>
    </source>
</evidence>
<evidence type="ECO:0000259" key="6">
    <source>
        <dbReference type="PROSITE" id="PS51094"/>
    </source>
</evidence>
<dbReference type="Pfam" id="PF00874">
    <property type="entry name" value="PRD"/>
    <property type="match status" value="1"/>
</dbReference>
<dbReference type="InterPro" id="IPR007737">
    <property type="entry name" value="Mga_HTH"/>
</dbReference>
<dbReference type="InterPro" id="IPR013196">
    <property type="entry name" value="HTH_11"/>
</dbReference>
<dbReference type="Pfam" id="PF08279">
    <property type="entry name" value="HTH_11"/>
    <property type="match status" value="1"/>
</dbReference>
<dbReference type="InterPro" id="IPR011608">
    <property type="entry name" value="PRD"/>
</dbReference>
<evidence type="ECO:0000259" key="7">
    <source>
        <dbReference type="PROSITE" id="PS51099"/>
    </source>
</evidence>
<dbReference type="PROSITE" id="PS51372">
    <property type="entry name" value="PRD_2"/>
    <property type="match status" value="1"/>
</dbReference>
<keyword evidence="1" id="KW-0808">Transferase</keyword>
<dbReference type="InterPro" id="IPR036388">
    <property type="entry name" value="WH-like_DNA-bd_sf"/>
</dbReference>
<dbReference type="InterPro" id="IPR036634">
    <property type="entry name" value="PRD_sf"/>
</dbReference>
<evidence type="ECO:0000256" key="5">
    <source>
        <dbReference type="ARBA" id="ARBA00023163"/>
    </source>
</evidence>
<dbReference type="InterPro" id="IPR002178">
    <property type="entry name" value="PTS_EIIA_type-2_dom"/>
</dbReference>
<dbReference type="PROSITE" id="PS51094">
    <property type="entry name" value="PTS_EIIA_TYPE_2"/>
    <property type="match status" value="1"/>
</dbReference>
<keyword evidence="5" id="KW-0804">Transcription</keyword>
<dbReference type="Gene3D" id="1.10.10.10">
    <property type="entry name" value="Winged helix-like DNA-binding domain superfamily/Winged helix DNA-binding domain"/>
    <property type="match status" value="2"/>
</dbReference>
<comment type="caution">
    <text evidence="9">The sequence shown here is derived from an EMBL/GenBank/DDBJ whole genome shotgun (WGS) entry which is preliminary data.</text>
</comment>
<dbReference type="Pfam" id="PF05043">
    <property type="entry name" value="Mga"/>
    <property type="match status" value="1"/>
</dbReference>
<dbReference type="Pfam" id="PF00359">
    <property type="entry name" value="PTS_EIIA_2"/>
    <property type="match status" value="1"/>
</dbReference>
<dbReference type="InterPro" id="IPR016152">
    <property type="entry name" value="PTrfase/Anion_transptr"/>
</dbReference>
<dbReference type="CDD" id="cd05568">
    <property type="entry name" value="PTS_IIB_bgl_like"/>
    <property type="match status" value="1"/>
</dbReference>
<evidence type="ECO:0000313" key="9">
    <source>
        <dbReference type="EMBL" id="MFD1220875.1"/>
    </source>
</evidence>
<keyword evidence="4" id="KW-0010">Activator</keyword>
<dbReference type="RefSeq" id="WP_345591836.1">
    <property type="nucleotide sequence ID" value="NZ_BAABJG010000029.1"/>
</dbReference>
<feature type="domain" description="PTS EIIB type-2" evidence="7">
    <location>
        <begin position="407"/>
        <end position="496"/>
    </location>
</feature>
<evidence type="ECO:0000256" key="4">
    <source>
        <dbReference type="ARBA" id="ARBA00023159"/>
    </source>
</evidence>
<feature type="domain" description="PTS EIIA type-2" evidence="6">
    <location>
        <begin position="528"/>
        <end position="673"/>
    </location>
</feature>
<dbReference type="Gene3D" id="3.40.930.10">
    <property type="entry name" value="Mannitol-specific EII, Chain A"/>
    <property type="match status" value="1"/>
</dbReference>
<dbReference type="Gene3D" id="1.10.1790.10">
    <property type="entry name" value="PRD domain"/>
    <property type="match status" value="1"/>
</dbReference>
<dbReference type="SUPFAM" id="SSF52794">
    <property type="entry name" value="PTS system IIB component-like"/>
    <property type="match status" value="1"/>
</dbReference>
<keyword evidence="3" id="KW-0805">Transcription regulation</keyword>
<organism evidence="9 10">
    <name type="scientific">Paenibacillus vulneris</name>
    <dbReference type="NCBI Taxonomy" id="1133364"/>
    <lineage>
        <taxon>Bacteria</taxon>
        <taxon>Bacillati</taxon>
        <taxon>Bacillota</taxon>
        <taxon>Bacilli</taxon>
        <taxon>Bacillales</taxon>
        <taxon>Paenibacillaceae</taxon>
        <taxon>Paenibacillus</taxon>
    </lineage>
</organism>
<keyword evidence="10" id="KW-1185">Reference proteome</keyword>
<dbReference type="SUPFAM" id="SSF46785">
    <property type="entry name" value="Winged helix' DNA-binding domain"/>
    <property type="match status" value="2"/>
</dbReference>
<reference evidence="10" key="1">
    <citation type="journal article" date="2019" name="Int. J. Syst. Evol. Microbiol.">
        <title>The Global Catalogue of Microorganisms (GCM) 10K type strain sequencing project: providing services to taxonomists for standard genome sequencing and annotation.</title>
        <authorList>
            <consortium name="The Broad Institute Genomics Platform"/>
            <consortium name="The Broad Institute Genome Sequencing Center for Infectious Disease"/>
            <person name="Wu L."/>
            <person name="Ma J."/>
        </authorList>
    </citation>
    <scope>NUCLEOTIDE SEQUENCE [LARGE SCALE GENOMIC DNA]</scope>
    <source>
        <strain evidence="10">CCUG 53270</strain>
    </source>
</reference>
<evidence type="ECO:0000259" key="8">
    <source>
        <dbReference type="PROSITE" id="PS51372"/>
    </source>
</evidence>
<dbReference type="PROSITE" id="PS51099">
    <property type="entry name" value="PTS_EIIB_TYPE_2"/>
    <property type="match status" value="1"/>
</dbReference>
<dbReference type="InterPro" id="IPR050661">
    <property type="entry name" value="BglG_antiterminators"/>
</dbReference>
<gene>
    <name evidence="9" type="ORF">ACFQ4B_12185</name>
</gene>
<dbReference type="PANTHER" id="PTHR30185">
    <property type="entry name" value="CRYPTIC BETA-GLUCOSIDE BGL OPERON ANTITERMINATOR"/>
    <property type="match status" value="1"/>
</dbReference>
<dbReference type="SUPFAM" id="SSF55804">
    <property type="entry name" value="Phoshotransferase/anion transport protein"/>
    <property type="match status" value="1"/>
</dbReference>
<name>A0ABW3UMV0_9BACL</name>
<dbReference type="SUPFAM" id="SSF63520">
    <property type="entry name" value="PTS-regulatory domain, PRD"/>
    <property type="match status" value="1"/>
</dbReference>
<sequence length="682" mass="77999">MSQHHRHRQIVDLLLSRHEEITVGEIASEIGVSTRTIHRELYELETSLAAFGLTLLKKTGKGIQLQGKPEQLDALRRRLQGEAMLENSAQERKLFILCKLLTEEEPVKLFTLSHELHVSTPTVTNDLNELEDVIRKANLLLVRRRGYGVELTGTEANKRKLINQLARQYLDESDMFGKHPPPPQSAEGKLLELIGKPYFAKVEAALWHAEESGLSELGEEEYTHLLLGISVAIARIKQGKQVALQAEHASIRRSELLIRIIQELTEAIPVEFITAEIAHLSTLLEPEETVHPNQLLPAEELSYMEIVWRLIRNMEDRMGIRFSEDRSLRDGLLHHLESAITRLRSKGSIRNPLLGQIKRDYEELFAAVRQAMDETMPELFAPDEEIGFLVMHFGASIEKQKQFRRNVRAILVCTSGIGTSNMLAVRLSNVLPQVVIAGQASWFEAARIPESEYDLIISTVDLPLQDDQYIKVSPLLTKEEAERLRLFIHNVTLQQEREKETPRERIEEDQVASHKLQRLERYTDEIRKIIDQFKVYYLEQKFKVLSEMLAAMCEYVKQSGTIEEVEPIVELLLQRERQSSQIIPDLGIALFHIRSDKVKAPSFTLFRLQEDLKLLEPSPAGVRQLLLMLGPKELSKESLEVLSEISSYLINPEMIELLKTGETAEIKQFLSRELAVFVGNKK</sequence>
<evidence type="ECO:0000313" key="10">
    <source>
        <dbReference type="Proteomes" id="UP001597180"/>
    </source>
</evidence>
<dbReference type="EMBL" id="JBHTLU010000014">
    <property type="protein sequence ID" value="MFD1220875.1"/>
    <property type="molecule type" value="Genomic_DNA"/>
</dbReference>
<dbReference type="PANTHER" id="PTHR30185:SF18">
    <property type="entry name" value="TRANSCRIPTIONAL REGULATOR MTLR"/>
    <property type="match status" value="1"/>
</dbReference>
<keyword evidence="2" id="KW-0677">Repeat</keyword>
<proteinExistence type="predicted"/>
<dbReference type="InterPro" id="IPR036390">
    <property type="entry name" value="WH_DNA-bd_sf"/>
</dbReference>
<dbReference type="Gene3D" id="3.40.50.2300">
    <property type="match status" value="1"/>
</dbReference>
<evidence type="ECO:0000256" key="3">
    <source>
        <dbReference type="ARBA" id="ARBA00023015"/>
    </source>
</evidence>